<comment type="function">
    <text evidence="1 10">Subunit of the oligosaccharyl transferase (OST) complex that catalyzes the initial transfer of a defined glycan (Glc(3)Man(9)GlcNAc(2) in eukaryotes) from the lipid carrier dolichol-pyrophosphate to an asparagine residue within an Asn-X-Ser/Thr consensus motif in nascent polypeptide chains, the first step in protein N-glycosylation. N-glycosylation occurs cotranslationally and the complex associates with the Sec61 complex at the channel-forming translocon complex that mediates protein translocation across the endoplasmic reticulum (ER). All subunits are required for a maximal enzyme activity.</text>
</comment>
<feature type="chain" id="PRO_5041769050" description="Dolichyl-diphosphooligosaccharide--protein glycosyltransferase subunit 1" evidence="10">
    <location>
        <begin position="28"/>
        <end position="466"/>
    </location>
</feature>
<dbReference type="PANTHER" id="PTHR21049">
    <property type="entry name" value="RIBOPHORIN I"/>
    <property type="match status" value="1"/>
</dbReference>
<keyword evidence="7 10" id="KW-0256">Endoplasmic reticulum</keyword>
<feature type="transmembrane region" description="Helical" evidence="10">
    <location>
        <begin position="440"/>
        <end position="459"/>
    </location>
</feature>
<evidence type="ECO:0000256" key="4">
    <source>
        <dbReference type="ARBA" id="ARBA00008905"/>
    </source>
</evidence>
<comment type="subunit">
    <text evidence="10">Component of the oligosaccharyltransferase (OST) complex.</text>
</comment>
<evidence type="ECO:0000313" key="11">
    <source>
        <dbReference type="EMBL" id="KAJ7975059.1"/>
    </source>
</evidence>
<keyword evidence="8 10" id="KW-1133">Transmembrane helix</keyword>
<accession>A0AAD7Q5E3</accession>
<comment type="similarity">
    <text evidence="4 10">Belongs to the OST1 family.</text>
</comment>
<comment type="subcellular location">
    <subcellularLocation>
        <location evidence="2 10">Endoplasmic reticulum membrane</location>
        <topology evidence="2 10">Single-pass type I membrane protein</topology>
    </subcellularLocation>
</comment>
<evidence type="ECO:0000256" key="2">
    <source>
        <dbReference type="ARBA" id="ARBA00004115"/>
    </source>
</evidence>
<name>A0AAD7Q5E3_QUISA</name>
<dbReference type="GO" id="GO:0018279">
    <property type="term" value="P:protein N-linked glycosylation via asparagine"/>
    <property type="evidence" value="ECO:0007669"/>
    <property type="project" value="TreeGrafter"/>
</dbReference>
<keyword evidence="12" id="KW-1185">Reference proteome</keyword>
<keyword evidence="5 10" id="KW-0812">Transmembrane</keyword>
<comment type="caution">
    <text evidence="11">The sequence shown here is derived from an EMBL/GenBank/DDBJ whole genome shotgun (WGS) entry which is preliminary data.</text>
</comment>
<evidence type="ECO:0000256" key="3">
    <source>
        <dbReference type="ARBA" id="ARBA00004922"/>
    </source>
</evidence>
<gene>
    <name evidence="11" type="ORF">O6P43_005030</name>
</gene>
<dbReference type="Pfam" id="PF04597">
    <property type="entry name" value="Ribophorin_I"/>
    <property type="match status" value="1"/>
</dbReference>
<dbReference type="GO" id="GO:0008250">
    <property type="term" value="C:oligosaccharyltransferase complex"/>
    <property type="evidence" value="ECO:0007669"/>
    <property type="project" value="UniProtKB-UniRule"/>
</dbReference>
<evidence type="ECO:0000256" key="6">
    <source>
        <dbReference type="ARBA" id="ARBA00022729"/>
    </source>
</evidence>
<evidence type="ECO:0000256" key="8">
    <source>
        <dbReference type="ARBA" id="ARBA00022989"/>
    </source>
</evidence>
<keyword evidence="9 10" id="KW-0472">Membrane</keyword>
<reference evidence="11" key="1">
    <citation type="journal article" date="2023" name="Science">
        <title>Elucidation of the pathway for biosynthesis of saponin adjuvants from the soapbark tree.</title>
        <authorList>
            <person name="Reed J."/>
            <person name="Orme A."/>
            <person name="El-Demerdash A."/>
            <person name="Owen C."/>
            <person name="Martin L.B.B."/>
            <person name="Misra R.C."/>
            <person name="Kikuchi S."/>
            <person name="Rejzek M."/>
            <person name="Martin A.C."/>
            <person name="Harkess A."/>
            <person name="Leebens-Mack J."/>
            <person name="Louveau T."/>
            <person name="Stephenson M.J."/>
            <person name="Osbourn A."/>
        </authorList>
    </citation>
    <scope>NUCLEOTIDE SEQUENCE</scope>
    <source>
        <strain evidence="11">S10</strain>
    </source>
</reference>
<sequence>MEALLRVRLTLVLFFFVHLSLLSRTSSQEIQIVNAERRIDLTSHIIKVFVTLKVENSGTSPALEILFAFPPTLVDHVALFKAAATVGKRKKKTYVPLDVKPTELPNAPNGTKYFSISLLNPLSKGETATLEVLYILTRSLEPFPAEISQSESQLVYVRDSAILLSPYHVKQQITLIKTPSTRVESFTVVAPSNRAGTELKYGPYDDRPPYSYSPILVHFENNNPFSVVEELEREVEISHWGSIQITERYKLVHAGARHKGVFSRVEYQQRGGSGSSSFRHLLARLPPRVHSVYYRDEIGNISSSHLRTDFRKSELEIEPRYPLFGGWKATFVIGYGLPLEDFLFESPDGRRYLNFTYGCPLTETVVDKLTIKVVLPEGSKDPTAMVPFPVEQHLETKYSYLDVVGRTVVVIEKRNVVPEHNVAFQVYYNFNPIFMLAEPLMLASAFFLFFVASVSYLNVDFSIHKK</sequence>
<proteinExistence type="inferred from homology"/>
<organism evidence="11 12">
    <name type="scientific">Quillaja saponaria</name>
    <name type="common">Soap bark tree</name>
    <dbReference type="NCBI Taxonomy" id="32244"/>
    <lineage>
        <taxon>Eukaryota</taxon>
        <taxon>Viridiplantae</taxon>
        <taxon>Streptophyta</taxon>
        <taxon>Embryophyta</taxon>
        <taxon>Tracheophyta</taxon>
        <taxon>Spermatophyta</taxon>
        <taxon>Magnoliopsida</taxon>
        <taxon>eudicotyledons</taxon>
        <taxon>Gunneridae</taxon>
        <taxon>Pentapetalae</taxon>
        <taxon>rosids</taxon>
        <taxon>fabids</taxon>
        <taxon>Fabales</taxon>
        <taxon>Quillajaceae</taxon>
        <taxon>Quillaja</taxon>
    </lineage>
</organism>
<evidence type="ECO:0000313" key="12">
    <source>
        <dbReference type="Proteomes" id="UP001163823"/>
    </source>
</evidence>
<keyword evidence="6 10" id="KW-0732">Signal</keyword>
<evidence type="ECO:0000256" key="9">
    <source>
        <dbReference type="ARBA" id="ARBA00023136"/>
    </source>
</evidence>
<evidence type="ECO:0000256" key="5">
    <source>
        <dbReference type="ARBA" id="ARBA00022692"/>
    </source>
</evidence>
<dbReference type="PANTHER" id="PTHR21049:SF2">
    <property type="entry name" value="DOLICHYL-DIPHOSPHOOLIGOSACCHARIDE--PROTEIN GLYCOSYLTRANSFERASE SUBUNIT 1B"/>
    <property type="match status" value="1"/>
</dbReference>
<dbReference type="Proteomes" id="UP001163823">
    <property type="component" value="Chromosome 3"/>
</dbReference>
<dbReference type="AlphaFoldDB" id="A0AAD7Q5E3"/>
<protein>
    <recommendedName>
        <fullName evidence="10">Dolichyl-diphosphooligosaccharide--protein glycosyltransferase subunit 1</fullName>
    </recommendedName>
</protein>
<dbReference type="InterPro" id="IPR007676">
    <property type="entry name" value="Ribophorin_I"/>
</dbReference>
<dbReference type="KEGG" id="qsa:O6P43_005030"/>
<evidence type="ECO:0000256" key="7">
    <source>
        <dbReference type="ARBA" id="ARBA00022824"/>
    </source>
</evidence>
<evidence type="ECO:0000256" key="1">
    <source>
        <dbReference type="ARBA" id="ARBA00002791"/>
    </source>
</evidence>
<dbReference type="EMBL" id="JARAOO010000003">
    <property type="protein sequence ID" value="KAJ7975059.1"/>
    <property type="molecule type" value="Genomic_DNA"/>
</dbReference>
<feature type="signal peptide" evidence="10">
    <location>
        <begin position="1"/>
        <end position="27"/>
    </location>
</feature>
<comment type="pathway">
    <text evidence="3 10">Protein modification; protein glycosylation.</text>
</comment>
<evidence type="ECO:0000256" key="10">
    <source>
        <dbReference type="RuleBase" id="RU361143"/>
    </source>
</evidence>